<dbReference type="Pfam" id="PF00912">
    <property type="entry name" value="Transgly"/>
    <property type="match status" value="1"/>
</dbReference>
<keyword evidence="14" id="KW-0812">Transmembrane</keyword>
<dbReference type="Gene3D" id="3.40.710.10">
    <property type="entry name" value="DD-peptidase/beta-lactamase superfamily"/>
    <property type="match status" value="1"/>
</dbReference>
<keyword evidence="3" id="KW-0121">Carboxypeptidase</keyword>
<evidence type="ECO:0000256" key="14">
    <source>
        <dbReference type="SAM" id="Phobius"/>
    </source>
</evidence>
<evidence type="ECO:0000256" key="7">
    <source>
        <dbReference type="ARBA" id="ARBA00022801"/>
    </source>
</evidence>
<comment type="similarity">
    <text evidence="2">In the N-terminal section; belongs to the glycosyltransferase 51 family.</text>
</comment>
<feature type="domain" description="Penicillin-binding protein transpeptidase" evidence="15">
    <location>
        <begin position="349"/>
        <end position="617"/>
    </location>
</feature>
<evidence type="ECO:0000313" key="18">
    <source>
        <dbReference type="Proteomes" id="UP000076555"/>
    </source>
</evidence>
<evidence type="ECO:0000256" key="11">
    <source>
        <dbReference type="ARBA" id="ARBA00023316"/>
    </source>
</evidence>
<comment type="catalytic activity">
    <reaction evidence="13">
        <text>[GlcNAc-(1-&gt;4)-Mur2Ac(oyl-L-Ala-gamma-D-Glu-L-Lys-D-Ala-D-Ala)](n)-di-trans,octa-cis-undecaprenyl diphosphate + beta-D-GlcNAc-(1-&gt;4)-Mur2Ac(oyl-L-Ala-gamma-D-Glu-L-Lys-D-Ala-D-Ala)-di-trans,octa-cis-undecaprenyl diphosphate = [GlcNAc-(1-&gt;4)-Mur2Ac(oyl-L-Ala-gamma-D-Glu-L-Lys-D-Ala-D-Ala)](n+1)-di-trans,octa-cis-undecaprenyl diphosphate + di-trans,octa-cis-undecaprenyl diphosphate + H(+)</text>
        <dbReference type="Rhea" id="RHEA:23708"/>
        <dbReference type="Rhea" id="RHEA-COMP:9602"/>
        <dbReference type="Rhea" id="RHEA-COMP:9603"/>
        <dbReference type="ChEBI" id="CHEBI:15378"/>
        <dbReference type="ChEBI" id="CHEBI:58405"/>
        <dbReference type="ChEBI" id="CHEBI:60033"/>
        <dbReference type="ChEBI" id="CHEBI:78435"/>
        <dbReference type="EC" id="2.4.99.28"/>
    </reaction>
</comment>
<dbReference type="SUPFAM" id="SSF56601">
    <property type="entry name" value="beta-lactamase/transpeptidase-like"/>
    <property type="match status" value="1"/>
</dbReference>
<comment type="similarity">
    <text evidence="1">In the C-terminal section; belongs to the transpeptidase family.</text>
</comment>
<sequence length="640" mass="69827">MSSSRTFTNKQPQRQDSSGFEFLKGVGQITGGTLLSIIMLASSIVAGGLVGLAISFRNLPDVRQLRNFFPSETTYIYDINGKLLTSLHGEANREVMSLDRISPDLKRAVLASEDSHFYDHHGINPSGVGRAFMANLAAGGVREGASTITMQLVKNLFLTQKRAYTRKLAEGVLAIRLEQILTKDQILEMYLNQVYWGHNNYGVQTAARSYFDKSAEILNLAESAMMAGLIQAPEVFSPFANMKLAKVKQREVLGRMLELNWISKQEYDDALKQELKFGRIRSFQGSALPYVTNTVSQELVKKFGREALIKGGMRVQTTIDADFQIMAEQTVSKWSKTLSSQGLRNNQIALVAIDPRTHFVKALVGGVNSRTSEFNRATQAQRQPGSAFKPLVYYAAFATGKYTPDTVVQDTPVSYRDGSGWYSPRNYDGSFQGSITVRSALAQSRNIPVIRVGMTIGMNKVVEASRSLGIMSPMAPVTSLPLGAIGITPLELASAYATFANYGWQSPPTVMARVTDSSGNILLDNTPKPQLVLDQWASAATIDVMRSVVTSGTGKGADIGRPSAGKTGTTSSEIDIWYVGTVPQLTTAIWIGRDDNRPLSRGATGGGMVAPIWKDFMQQALKGVPAENFKPPSAFVRPKS</sequence>
<feature type="transmembrane region" description="Helical" evidence="14">
    <location>
        <begin position="34"/>
        <end position="56"/>
    </location>
</feature>
<dbReference type="InterPro" id="IPR036950">
    <property type="entry name" value="PBP_transglycosylase"/>
</dbReference>
<keyword evidence="14" id="KW-0472">Membrane</keyword>
<dbReference type="InterPro" id="IPR012338">
    <property type="entry name" value="Beta-lactam/transpept-like"/>
</dbReference>
<evidence type="ECO:0000256" key="5">
    <source>
        <dbReference type="ARBA" id="ARBA00022676"/>
    </source>
</evidence>
<dbReference type="GO" id="GO:0009252">
    <property type="term" value="P:peptidoglycan biosynthetic process"/>
    <property type="evidence" value="ECO:0007669"/>
    <property type="project" value="UniProtKB-KW"/>
</dbReference>
<keyword evidence="5" id="KW-0328">Glycosyltransferase</keyword>
<name>A0A161UXJ2_NODSP</name>
<reference evidence="17 18" key="1">
    <citation type="submission" date="2016-04" db="EMBL/GenBank/DDBJ databases">
        <title>Draft Genome Assembly of the Bloom-forming Cyanobacterium Nodularia spumigena Strain CENA596 in Shrimp Production Ponds.</title>
        <authorList>
            <person name="Popin R.V."/>
            <person name="Rigonato J."/>
            <person name="Abreu V.A."/>
            <person name="Andreote A.P."/>
            <person name="Silveira S.B."/>
            <person name="Odebrecht C."/>
            <person name="Fiore M.F."/>
        </authorList>
    </citation>
    <scope>NUCLEOTIDE SEQUENCE [LARGE SCALE GENOMIC DNA]</scope>
    <source>
        <strain evidence="17 18">CENA596</strain>
    </source>
</reference>
<evidence type="ECO:0000256" key="1">
    <source>
        <dbReference type="ARBA" id="ARBA00007090"/>
    </source>
</evidence>
<keyword evidence="7" id="KW-0378">Hydrolase</keyword>
<evidence type="ECO:0000256" key="2">
    <source>
        <dbReference type="ARBA" id="ARBA00007739"/>
    </source>
</evidence>
<evidence type="ECO:0000256" key="3">
    <source>
        <dbReference type="ARBA" id="ARBA00022645"/>
    </source>
</evidence>
<dbReference type="InterPro" id="IPR001460">
    <property type="entry name" value="PCN-bd_Tpept"/>
</dbReference>
<dbReference type="NCBIfam" id="TIGR02074">
    <property type="entry name" value="PBP_1a_fam"/>
    <property type="match status" value="1"/>
</dbReference>
<dbReference type="GO" id="GO:0009002">
    <property type="term" value="F:serine-type D-Ala-D-Ala carboxypeptidase activity"/>
    <property type="evidence" value="ECO:0007669"/>
    <property type="project" value="UniProtKB-EC"/>
</dbReference>
<keyword evidence="4" id="KW-0645">Protease</keyword>
<dbReference type="InterPro" id="IPR001264">
    <property type="entry name" value="Glyco_trans_51"/>
</dbReference>
<keyword evidence="8" id="KW-0133">Cell shape</keyword>
<evidence type="ECO:0000256" key="13">
    <source>
        <dbReference type="ARBA" id="ARBA00049902"/>
    </source>
</evidence>
<evidence type="ECO:0000256" key="6">
    <source>
        <dbReference type="ARBA" id="ARBA00022679"/>
    </source>
</evidence>
<evidence type="ECO:0000256" key="12">
    <source>
        <dbReference type="ARBA" id="ARBA00034000"/>
    </source>
</evidence>
<dbReference type="InterPro" id="IPR023346">
    <property type="entry name" value="Lysozyme-like_dom_sf"/>
</dbReference>
<keyword evidence="11" id="KW-0961">Cell wall biogenesis/degradation</keyword>
<protein>
    <submittedName>
        <fullName evidence="17">Penicillin-binding protein</fullName>
    </submittedName>
</protein>
<evidence type="ECO:0000259" key="16">
    <source>
        <dbReference type="Pfam" id="PF00912"/>
    </source>
</evidence>
<evidence type="ECO:0000256" key="8">
    <source>
        <dbReference type="ARBA" id="ARBA00022960"/>
    </source>
</evidence>
<keyword evidence="6" id="KW-0808">Transferase</keyword>
<gene>
    <name evidence="17" type="ORF">A2T98_05065</name>
</gene>
<dbReference type="EMBL" id="LWAJ01000061">
    <property type="protein sequence ID" value="KZL50903.1"/>
    <property type="molecule type" value="Genomic_DNA"/>
</dbReference>
<dbReference type="GO" id="GO:0008658">
    <property type="term" value="F:penicillin binding"/>
    <property type="evidence" value="ECO:0007669"/>
    <property type="project" value="InterPro"/>
</dbReference>
<dbReference type="GO" id="GO:0008955">
    <property type="term" value="F:peptidoglycan glycosyltransferase activity"/>
    <property type="evidence" value="ECO:0007669"/>
    <property type="project" value="UniProtKB-EC"/>
</dbReference>
<evidence type="ECO:0000259" key="15">
    <source>
        <dbReference type="Pfam" id="PF00905"/>
    </source>
</evidence>
<dbReference type="PANTHER" id="PTHR32282">
    <property type="entry name" value="BINDING PROTEIN TRANSPEPTIDASE, PUTATIVE-RELATED"/>
    <property type="match status" value="1"/>
</dbReference>
<dbReference type="GO" id="GO:0071555">
    <property type="term" value="P:cell wall organization"/>
    <property type="evidence" value="ECO:0007669"/>
    <property type="project" value="UniProtKB-KW"/>
</dbReference>
<dbReference type="PANTHER" id="PTHR32282:SF33">
    <property type="entry name" value="PEPTIDOGLYCAN GLYCOSYLTRANSFERASE"/>
    <property type="match status" value="1"/>
</dbReference>
<accession>A0A161UXJ2</accession>
<keyword evidence="14" id="KW-1133">Transmembrane helix</keyword>
<proteinExistence type="inferred from homology"/>
<dbReference type="FunFam" id="1.10.3810.10:FF:000001">
    <property type="entry name" value="Penicillin-binding protein 1A"/>
    <property type="match status" value="1"/>
</dbReference>
<dbReference type="InterPro" id="IPR050396">
    <property type="entry name" value="Glycosyltr_51/Transpeptidase"/>
</dbReference>
<dbReference type="GO" id="GO:0008360">
    <property type="term" value="P:regulation of cell shape"/>
    <property type="evidence" value="ECO:0007669"/>
    <property type="project" value="UniProtKB-KW"/>
</dbReference>
<dbReference type="GO" id="GO:0030288">
    <property type="term" value="C:outer membrane-bounded periplasmic space"/>
    <property type="evidence" value="ECO:0007669"/>
    <property type="project" value="TreeGrafter"/>
</dbReference>
<keyword evidence="9" id="KW-0573">Peptidoglycan synthesis</keyword>
<evidence type="ECO:0000256" key="4">
    <source>
        <dbReference type="ARBA" id="ARBA00022670"/>
    </source>
</evidence>
<evidence type="ECO:0000256" key="10">
    <source>
        <dbReference type="ARBA" id="ARBA00023268"/>
    </source>
</evidence>
<dbReference type="Gene3D" id="1.10.3810.10">
    <property type="entry name" value="Biosynthetic peptidoglycan transglycosylase-like"/>
    <property type="match status" value="1"/>
</dbReference>
<feature type="domain" description="Glycosyl transferase family 51" evidence="16">
    <location>
        <begin position="81"/>
        <end position="256"/>
    </location>
</feature>
<comment type="catalytic activity">
    <reaction evidence="12">
        <text>Preferential cleavage: (Ac)2-L-Lys-D-Ala-|-D-Ala. Also transpeptidation of peptidyl-alanyl moieties that are N-acyl substituents of D-alanine.</text>
        <dbReference type="EC" id="3.4.16.4"/>
    </reaction>
</comment>
<evidence type="ECO:0000256" key="9">
    <source>
        <dbReference type="ARBA" id="ARBA00022984"/>
    </source>
</evidence>
<organism evidence="17 18">
    <name type="scientific">Nodularia spumigena CENA596</name>
    <dbReference type="NCBI Taxonomy" id="1819295"/>
    <lineage>
        <taxon>Bacteria</taxon>
        <taxon>Bacillati</taxon>
        <taxon>Cyanobacteriota</taxon>
        <taxon>Cyanophyceae</taxon>
        <taxon>Nostocales</taxon>
        <taxon>Nodulariaceae</taxon>
        <taxon>Nodularia</taxon>
    </lineage>
</organism>
<dbReference type="AlphaFoldDB" id="A0A161UXJ2"/>
<dbReference type="Pfam" id="PF00905">
    <property type="entry name" value="Transpeptidase"/>
    <property type="match status" value="1"/>
</dbReference>
<dbReference type="SUPFAM" id="SSF53955">
    <property type="entry name" value="Lysozyme-like"/>
    <property type="match status" value="1"/>
</dbReference>
<evidence type="ECO:0000313" key="17">
    <source>
        <dbReference type="EMBL" id="KZL50903.1"/>
    </source>
</evidence>
<dbReference type="GO" id="GO:0006508">
    <property type="term" value="P:proteolysis"/>
    <property type="evidence" value="ECO:0007669"/>
    <property type="project" value="UniProtKB-KW"/>
</dbReference>
<comment type="caution">
    <text evidence="17">The sequence shown here is derived from an EMBL/GenBank/DDBJ whole genome shotgun (WGS) entry which is preliminary data.</text>
</comment>
<dbReference type="OrthoDB" id="499624at2"/>
<keyword evidence="10" id="KW-0511">Multifunctional enzyme</keyword>
<dbReference type="Proteomes" id="UP000076555">
    <property type="component" value="Unassembled WGS sequence"/>
</dbReference>